<feature type="region of interest" description="Disordered" evidence="1">
    <location>
        <begin position="59"/>
        <end position="99"/>
    </location>
</feature>
<dbReference type="AlphaFoldDB" id="A0AAV7LZU6"/>
<dbReference type="Proteomes" id="UP001066276">
    <property type="component" value="Chromosome 10"/>
</dbReference>
<organism evidence="2 3">
    <name type="scientific">Pleurodeles waltl</name>
    <name type="common">Iberian ribbed newt</name>
    <dbReference type="NCBI Taxonomy" id="8319"/>
    <lineage>
        <taxon>Eukaryota</taxon>
        <taxon>Metazoa</taxon>
        <taxon>Chordata</taxon>
        <taxon>Craniata</taxon>
        <taxon>Vertebrata</taxon>
        <taxon>Euteleostomi</taxon>
        <taxon>Amphibia</taxon>
        <taxon>Batrachia</taxon>
        <taxon>Caudata</taxon>
        <taxon>Salamandroidea</taxon>
        <taxon>Salamandridae</taxon>
        <taxon>Pleurodelinae</taxon>
        <taxon>Pleurodeles</taxon>
    </lineage>
</organism>
<feature type="region of interest" description="Disordered" evidence="1">
    <location>
        <begin position="115"/>
        <end position="134"/>
    </location>
</feature>
<feature type="region of interest" description="Disordered" evidence="1">
    <location>
        <begin position="1"/>
        <end position="22"/>
    </location>
</feature>
<feature type="compositionally biased region" description="Polar residues" evidence="1">
    <location>
        <begin position="115"/>
        <end position="127"/>
    </location>
</feature>
<dbReference type="EMBL" id="JANPWB010000014">
    <property type="protein sequence ID" value="KAJ1097065.1"/>
    <property type="molecule type" value="Genomic_DNA"/>
</dbReference>
<sequence length="261" mass="29165">MDGDKKVAGEPLTAGVSAPSKRVKTNNGEQISIIVQECLKSITSLLFAKEDGACCEERERGGDTLGNQGRSRLPGQEGHIHRGTKCGVPNTRKGGGRTSVDKNWALPTQVWGTDTGVKTTNQVSSATGGLAPEAHKRGNLGRPYMFARAPGLASMILLAVKEHIWSRQFIDIFSLLEMQGLDLTMVDKKEEVKRERNRISTERNFDNWLDAFRIMVCITVEKFPHYAKDLWLYESKIHNAQRQFVRDAWLDYKGCRLKCTG</sequence>
<comment type="caution">
    <text evidence="2">The sequence shown here is derived from an EMBL/GenBank/DDBJ whole genome shotgun (WGS) entry which is preliminary data.</text>
</comment>
<evidence type="ECO:0000256" key="1">
    <source>
        <dbReference type="SAM" id="MobiDB-lite"/>
    </source>
</evidence>
<keyword evidence="3" id="KW-1185">Reference proteome</keyword>
<evidence type="ECO:0000313" key="2">
    <source>
        <dbReference type="EMBL" id="KAJ1097065.1"/>
    </source>
</evidence>
<evidence type="ECO:0000313" key="3">
    <source>
        <dbReference type="Proteomes" id="UP001066276"/>
    </source>
</evidence>
<name>A0AAV7LZU6_PLEWA</name>
<reference evidence="2" key="1">
    <citation type="journal article" date="2022" name="bioRxiv">
        <title>Sequencing and chromosome-scale assembly of the giantPleurodeles waltlgenome.</title>
        <authorList>
            <person name="Brown T."/>
            <person name="Elewa A."/>
            <person name="Iarovenko S."/>
            <person name="Subramanian E."/>
            <person name="Araus A.J."/>
            <person name="Petzold A."/>
            <person name="Susuki M."/>
            <person name="Suzuki K.-i.T."/>
            <person name="Hayashi T."/>
            <person name="Toyoda A."/>
            <person name="Oliveira C."/>
            <person name="Osipova E."/>
            <person name="Leigh N.D."/>
            <person name="Simon A."/>
            <person name="Yun M.H."/>
        </authorList>
    </citation>
    <scope>NUCLEOTIDE SEQUENCE</scope>
    <source>
        <strain evidence="2">20211129_DDA</strain>
        <tissue evidence="2">Liver</tissue>
    </source>
</reference>
<proteinExistence type="predicted"/>
<accession>A0AAV7LZU6</accession>
<gene>
    <name evidence="2" type="ORF">NDU88_002194</name>
</gene>
<protein>
    <submittedName>
        <fullName evidence="2">Uncharacterized protein</fullName>
    </submittedName>
</protein>